<sequence length="77" mass="8522">MQEKFAWKPLAAAWWSIPIYLNGNQTDAGTLSPEASCDGTVFCLMNQLVSCFWQEPAQSARADLPLCGNWPQCITAK</sequence>
<evidence type="ECO:0000313" key="1">
    <source>
        <dbReference type="EMBL" id="SBW11248.1"/>
    </source>
</evidence>
<accession>A0A212KI04</accession>
<proteinExistence type="predicted"/>
<reference evidence="1" key="1">
    <citation type="submission" date="2016-04" db="EMBL/GenBank/DDBJ databases">
        <authorList>
            <person name="Evans L.H."/>
            <person name="Alamgir A."/>
            <person name="Owens N."/>
            <person name="Weber N.D."/>
            <person name="Virtaneva K."/>
            <person name="Barbian K."/>
            <person name="Babar A."/>
            <person name="Rosenke K."/>
        </authorList>
    </citation>
    <scope>NUCLEOTIDE SEQUENCE</scope>
    <source>
        <strain evidence="1">92-2</strain>
    </source>
</reference>
<dbReference type="AlphaFoldDB" id="A0A212KI04"/>
<dbReference type="EMBL" id="FLUP01000002">
    <property type="protein sequence ID" value="SBW11248.1"/>
    <property type="molecule type" value="Genomic_DNA"/>
</dbReference>
<gene>
    <name evidence="1" type="ORF">KM92DES2_20003</name>
</gene>
<protein>
    <submittedName>
        <fullName evidence="1">Uncharacterized protein</fullName>
    </submittedName>
</protein>
<organism evidence="1">
    <name type="scientific">uncultured Desulfovibrio sp</name>
    <dbReference type="NCBI Taxonomy" id="167968"/>
    <lineage>
        <taxon>Bacteria</taxon>
        <taxon>Pseudomonadati</taxon>
        <taxon>Thermodesulfobacteriota</taxon>
        <taxon>Desulfovibrionia</taxon>
        <taxon>Desulfovibrionales</taxon>
        <taxon>Desulfovibrionaceae</taxon>
        <taxon>Desulfovibrio</taxon>
        <taxon>environmental samples</taxon>
    </lineage>
</organism>
<name>A0A212KI04_9BACT</name>